<dbReference type="InterPro" id="IPR033132">
    <property type="entry name" value="GH_1_N_CS"/>
</dbReference>
<comment type="similarity">
    <text evidence="1 4">Belongs to the glycosyl hydrolase 1 family.</text>
</comment>
<dbReference type="HOGENOM" id="CLU_001859_0_2_9"/>
<evidence type="ECO:0000313" key="8">
    <source>
        <dbReference type="Proteomes" id="UP000014160"/>
    </source>
</evidence>
<dbReference type="Pfam" id="PF00232">
    <property type="entry name" value="Glyco_hydro_1"/>
    <property type="match status" value="1"/>
</dbReference>
<dbReference type="RefSeq" id="WP_010779212.1">
    <property type="nucleotide sequence ID" value="NZ_ASWH01000002.1"/>
</dbReference>
<dbReference type="SUPFAM" id="SSF51445">
    <property type="entry name" value="(Trans)glycosidases"/>
    <property type="match status" value="1"/>
</dbReference>
<dbReference type="GO" id="GO:0008422">
    <property type="term" value="F:beta-glucosidase activity"/>
    <property type="evidence" value="ECO:0007669"/>
    <property type="project" value="TreeGrafter"/>
</dbReference>
<name>R2XTD2_9ENTE</name>
<dbReference type="EMBL" id="ASWH01000002">
    <property type="protein sequence ID" value="EOW79458.1"/>
    <property type="molecule type" value="Genomic_DNA"/>
</dbReference>
<dbReference type="Proteomes" id="UP000014160">
    <property type="component" value="Unassembled WGS sequence"/>
</dbReference>
<dbReference type="PROSITE" id="PS00653">
    <property type="entry name" value="GLYCOSYL_HYDROL_F1_2"/>
    <property type="match status" value="1"/>
</dbReference>
<dbReference type="InterPro" id="IPR001360">
    <property type="entry name" value="Glyco_hydro_1"/>
</dbReference>
<evidence type="ECO:0000256" key="1">
    <source>
        <dbReference type="ARBA" id="ARBA00010838"/>
    </source>
</evidence>
<dbReference type="PATRIC" id="fig|1158614.3.peg.791"/>
<dbReference type="GO" id="GO:0016052">
    <property type="term" value="P:carbohydrate catabolic process"/>
    <property type="evidence" value="ECO:0007669"/>
    <property type="project" value="TreeGrafter"/>
</dbReference>
<comment type="caution">
    <text evidence="5">The sequence shown here is derived from an EMBL/GenBank/DDBJ whole genome shotgun (WGS) entry which is preliminary data.</text>
</comment>
<dbReference type="AlphaFoldDB" id="R2XTD2"/>
<accession>R2XTD2</accession>
<reference evidence="5 7" key="1">
    <citation type="submission" date="2013-02" db="EMBL/GenBank/DDBJ databases">
        <title>The Genome Sequence of Enterococcus gilvus ATCC BAA-350.</title>
        <authorList>
            <consortium name="The Broad Institute Genome Sequencing Platform"/>
            <consortium name="The Broad Institute Genome Sequencing Center for Infectious Disease"/>
            <person name="Earl A.M."/>
            <person name="Gilmore M.S."/>
            <person name="Lebreton F."/>
            <person name="Walker B."/>
            <person name="Young S.K."/>
            <person name="Zeng Q."/>
            <person name="Gargeya S."/>
            <person name="Fitzgerald M."/>
            <person name="Haas B."/>
            <person name="Abouelleil A."/>
            <person name="Alvarado L."/>
            <person name="Arachchi H.M."/>
            <person name="Berlin A.M."/>
            <person name="Chapman S.B."/>
            <person name="Dewar J."/>
            <person name="Goldberg J."/>
            <person name="Griggs A."/>
            <person name="Gujja S."/>
            <person name="Hansen M."/>
            <person name="Howarth C."/>
            <person name="Imamovic A."/>
            <person name="Larimer J."/>
            <person name="McCowan C."/>
            <person name="Murphy C."/>
            <person name="Neiman D."/>
            <person name="Pearson M."/>
            <person name="Priest M."/>
            <person name="Roberts A."/>
            <person name="Saif S."/>
            <person name="Shea T."/>
            <person name="Sisk P."/>
            <person name="Sykes S."/>
            <person name="Wortman J."/>
            <person name="Nusbaum C."/>
            <person name="Birren B."/>
        </authorList>
    </citation>
    <scope>NUCLEOTIDE SEQUENCE [LARGE SCALE GENOMIC DNA]</scope>
    <source>
        <strain evidence="5 7">ATCC BAA-350</strain>
    </source>
</reference>
<dbReference type="InterPro" id="IPR017853">
    <property type="entry name" value="GH"/>
</dbReference>
<protein>
    <recommendedName>
        <fullName evidence="9">6-phospho-beta-glucosidase</fullName>
    </recommendedName>
</protein>
<sequence>MVFPKGFLWGGATAANQCEGGWNEGGKGESIPDHMRAGGLHKRRVMTEEIDPQGYYPNHEGIDFYHRYKEDIALFAEMGFTVFRLSIAWSRIFPKGDETEPNEEGLAFYDQVFDECRKHGIEPLVTISHFELPYALAENYGGFANRQTIDFFVRYATTLFERYKDKVKYWLTFNEINFGTLPLGGRNLLGILDKEDNEERRYQALHHMFIASALAVKIGHEINPEFNIGCMLAYMTMYPLTCKPEDALANQELVKKLNWFCGDVQVKGKYPYYMKHYFEKQNIHLEFAADDEKILREGTVDFYTFSYYMTSCVTADLDENGDRVGGNLFGGVKNNYLETSEWGWQIDPVGLRFTLNELYDRYEIPLMIVENGLGAVDHVEEDGTIHDSYRIEYFRRHIEEMGKAIEDGVDLIGYTPWGCIDLVSGGTGEMSKRYGFIYVDKNDEGKGTFDRSRKDSFYWYKKVIASNGGELG</sequence>
<evidence type="ECO:0000256" key="2">
    <source>
        <dbReference type="ARBA" id="ARBA00022801"/>
    </source>
</evidence>
<evidence type="ECO:0000313" key="7">
    <source>
        <dbReference type="Proteomes" id="UP000013750"/>
    </source>
</evidence>
<reference evidence="6 8" key="2">
    <citation type="submission" date="2013-03" db="EMBL/GenBank/DDBJ databases">
        <title>The Genome Sequence of Enterococcus gilvus ATCC BAA-350 (PacBio/Illumina hybrid assembly).</title>
        <authorList>
            <consortium name="The Broad Institute Genomics Platform"/>
            <consortium name="The Broad Institute Genome Sequencing Center for Infectious Disease"/>
            <person name="Earl A."/>
            <person name="Russ C."/>
            <person name="Gilmore M."/>
            <person name="Surin D."/>
            <person name="Walker B."/>
            <person name="Young S."/>
            <person name="Zeng Q."/>
            <person name="Gargeya S."/>
            <person name="Fitzgerald M."/>
            <person name="Haas B."/>
            <person name="Abouelleil A."/>
            <person name="Allen A.W."/>
            <person name="Alvarado L."/>
            <person name="Arachchi H.M."/>
            <person name="Berlin A.M."/>
            <person name="Chapman S.B."/>
            <person name="Gainer-Dewar J."/>
            <person name="Goldberg J."/>
            <person name="Griggs A."/>
            <person name="Gujja S."/>
            <person name="Hansen M."/>
            <person name="Howarth C."/>
            <person name="Imamovic A."/>
            <person name="Ireland A."/>
            <person name="Larimer J."/>
            <person name="McCowan C."/>
            <person name="Murphy C."/>
            <person name="Pearson M."/>
            <person name="Poon T.W."/>
            <person name="Priest M."/>
            <person name="Roberts A."/>
            <person name="Saif S."/>
            <person name="Shea T."/>
            <person name="Sisk P."/>
            <person name="Sykes S."/>
            <person name="Wortman J."/>
            <person name="Nusbaum C."/>
            <person name="Birren B."/>
        </authorList>
    </citation>
    <scope>NUCLEOTIDE SEQUENCE [LARGE SCALE GENOMIC DNA]</scope>
    <source>
        <strain evidence="6 8">ATCC BAA-350</strain>
    </source>
</reference>
<dbReference type="Gene3D" id="3.20.20.80">
    <property type="entry name" value="Glycosidases"/>
    <property type="match status" value="1"/>
</dbReference>
<dbReference type="Proteomes" id="UP000013750">
    <property type="component" value="Unassembled WGS sequence"/>
</dbReference>
<dbReference type="PANTHER" id="PTHR10353">
    <property type="entry name" value="GLYCOSYL HYDROLASE"/>
    <property type="match status" value="1"/>
</dbReference>
<dbReference type="EMBL" id="AJDQ01000004">
    <property type="protein sequence ID" value="EOI57788.1"/>
    <property type="molecule type" value="Genomic_DNA"/>
</dbReference>
<dbReference type="GO" id="GO:0005829">
    <property type="term" value="C:cytosol"/>
    <property type="evidence" value="ECO:0007669"/>
    <property type="project" value="TreeGrafter"/>
</dbReference>
<evidence type="ECO:0000256" key="4">
    <source>
        <dbReference type="RuleBase" id="RU003690"/>
    </source>
</evidence>
<proteinExistence type="inferred from homology"/>
<keyword evidence="2" id="KW-0378">Hydrolase</keyword>
<evidence type="ECO:0000313" key="6">
    <source>
        <dbReference type="EMBL" id="EOW79458.1"/>
    </source>
</evidence>
<dbReference type="OrthoDB" id="1637462at2"/>
<dbReference type="NCBIfam" id="NF007356">
    <property type="entry name" value="PRK09852.1"/>
    <property type="match status" value="1"/>
</dbReference>
<evidence type="ECO:0008006" key="9">
    <source>
        <dbReference type="Google" id="ProtNLM"/>
    </source>
</evidence>
<keyword evidence="3" id="KW-0326">Glycosidase</keyword>
<evidence type="ECO:0000256" key="3">
    <source>
        <dbReference type="ARBA" id="ARBA00023295"/>
    </source>
</evidence>
<keyword evidence="8" id="KW-1185">Reference proteome</keyword>
<evidence type="ECO:0000313" key="5">
    <source>
        <dbReference type="EMBL" id="EOI57788.1"/>
    </source>
</evidence>
<gene>
    <name evidence="6" type="ORF">I592_03598</name>
    <name evidence="5" type="ORF">UKC_00763</name>
</gene>
<dbReference type="NCBIfam" id="NF007154">
    <property type="entry name" value="PRK09589.1"/>
    <property type="match status" value="1"/>
</dbReference>
<organism evidence="5 7">
    <name type="scientific">Enterococcus gilvus ATCC BAA-350</name>
    <dbReference type="NCBI Taxonomy" id="1158614"/>
    <lineage>
        <taxon>Bacteria</taxon>
        <taxon>Bacillati</taxon>
        <taxon>Bacillota</taxon>
        <taxon>Bacilli</taxon>
        <taxon>Lactobacillales</taxon>
        <taxon>Enterococcaceae</taxon>
        <taxon>Enterococcus</taxon>
    </lineage>
</organism>
<dbReference type="FunFam" id="3.20.20.80:FF:000004">
    <property type="entry name" value="Beta-glucosidase 6-phospho-beta-glucosidase"/>
    <property type="match status" value="1"/>
</dbReference>
<dbReference type="eggNOG" id="COG2723">
    <property type="taxonomic scope" value="Bacteria"/>
</dbReference>
<dbReference type="PANTHER" id="PTHR10353:SF122">
    <property type="entry name" value="6-PHOSPHO-BETA-GLUCOSIDASE ASCB-RELATED"/>
    <property type="match status" value="1"/>
</dbReference>
<dbReference type="PRINTS" id="PR00131">
    <property type="entry name" value="GLHYDRLASE1"/>
</dbReference>